<reference evidence="1 2" key="1">
    <citation type="submission" date="2019-07" db="EMBL/GenBank/DDBJ databases">
        <title>Whole genome shotgun sequence of Adhaeribacter aerolatus NBRC 106133.</title>
        <authorList>
            <person name="Hosoyama A."/>
            <person name="Uohara A."/>
            <person name="Ohji S."/>
            <person name="Ichikawa N."/>
        </authorList>
    </citation>
    <scope>NUCLEOTIDE SEQUENCE [LARGE SCALE GENOMIC DNA]</scope>
    <source>
        <strain evidence="1 2">NBRC 106133</strain>
    </source>
</reference>
<dbReference type="EMBL" id="BJYS01000002">
    <property type="protein sequence ID" value="GEO02732.1"/>
    <property type="molecule type" value="Genomic_DNA"/>
</dbReference>
<keyword evidence="2" id="KW-1185">Reference proteome</keyword>
<comment type="caution">
    <text evidence="1">The sequence shown here is derived from an EMBL/GenBank/DDBJ whole genome shotgun (WGS) entry which is preliminary data.</text>
</comment>
<evidence type="ECO:0000313" key="1">
    <source>
        <dbReference type="EMBL" id="GEO02732.1"/>
    </source>
</evidence>
<proteinExistence type="predicted"/>
<dbReference type="Proteomes" id="UP000321532">
    <property type="component" value="Unassembled WGS sequence"/>
</dbReference>
<evidence type="ECO:0000313" key="2">
    <source>
        <dbReference type="Proteomes" id="UP000321532"/>
    </source>
</evidence>
<organism evidence="1 2">
    <name type="scientific">Adhaeribacter aerolatus</name>
    <dbReference type="NCBI Taxonomy" id="670289"/>
    <lineage>
        <taxon>Bacteria</taxon>
        <taxon>Pseudomonadati</taxon>
        <taxon>Bacteroidota</taxon>
        <taxon>Cytophagia</taxon>
        <taxon>Cytophagales</taxon>
        <taxon>Hymenobacteraceae</taxon>
        <taxon>Adhaeribacter</taxon>
    </lineage>
</organism>
<dbReference type="AlphaFoldDB" id="A0A512ASP6"/>
<accession>A0A512ASP6</accession>
<name>A0A512ASP6_9BACT</name>
<protein>
    <submittedName>
        <fullName evidence="1">Uncharacterized protein</fullName>
    </submittedName>
</protein>
<sequence>MQGTDMKEMEVGYLYYSLYSYRRKIEADIKKLIRSKNEMPPGLAPDLQDSNEKLYKLTNKLRNISMIISKLISLNKVYK</sequence>
<gene>
    <name evidence="1" type="ORF">AAE02nite_03960</name>
</gene>